<organism evidence="3">
    <name type="scientific">freshwater metagenome</name>
    <dbReference type="NCBI Taxonomy" id="449393"/>
    <lineage>
        <taxon>unclassified sequences</taxon>
        <taxon>metagenomes</taxon>
        <taxon>ecological metagenomes</taxon>
    </lineage>
</organism>
<dbReference type="InterPro" id="IPR004805">
    <property type="entry name" value="DnaE2/DnaE/PolC"/>
</dbReference>
<protein>
    <submittedName>
        <fullName evidence="3">Unannotated protein</fullName>
    </submittedName>
</protein>
<feature type="domain" description="DNA polymerase helix-hairpin-helix motif" evidence="1">
    <location>
        <begin position="226"/>
        <end position="316"/>
    </location>
</feature>
<proteinExistence type="predicted"/>
<dbReference type="Gene3D" id="1.10.150.870">
    <property type="match status" value="1"/>
</dbReference>
<dbReference type="InterPro" id="IPR029460">
    <property type="entry name" value="DNAPol_HHH"/>
</dbReference>
<dbReference type="GO" id="GO:0008408">
    <property type="term" value="F:3'-5' exonuclease activity"/>
    <property type="evidence" value="ECO:0007669"/>
    <property type="project" value="InterPro"/>
</dbReference>
<reference evidence="3" key="1">
    <citation type="submission" date="2020-05" db="EMBL/GenBank/DDBJ databases">
        <authorList>
            <person name="Chiriac C."/>
            <person name="Salcher M."/>
            <person name="Ghai R."/>
            <person name="Kavagutti S V."/>
        </authorList>
    </citation>
    <scope>NUCLEOTIDE SEQUENCE</scope>
</reference>
<name>A0A6J6VTT1_9ZZZZ</name>
<accession>A0A6J6VTT1</accession>
<evidence type="ECO:0000259" key="1">
    <source>
        <dbReference type="Pfam" id="PF14579"/>
    </source>
</evidence>
<dbReference type="Pfam" id="PF14579">
    <property type="entry name" value="HHH_6"/>
    <property type="match status" value="1"/>
</dbReference>
<dbReference type="EMBL" id="CAFAAB010000009">
    <property type="protein sequence ID" value="CAB4775530.1"/>
    <property type="molecule type" value="Genomic_DNA"/>
</dbReference>
<dbReference type="Pfam" id="PF17657">
    <property type="entry name" value="DNA_pol3_finger"/>
    <property type="match status" value="1"/>
</dbReference>
<dbReference type="AlphaFoldDB" id="A0A6J6VTT1"/>
<dbReference type="InterPro" id="IPR040982">
    <property type="entry name" value="DNA_pol3_finger"/>
</dbReference>
<sequence>MNSGTRPDIDHVELDDPGVYSMLQRGASMGLFQLESPNMRDLMRRLAPTSFEDIAALVALYRPGPMGEKTHHEYADRKNGRKKVVYDHVDLEDVLGETYGLMVYQEDMMRVATKIAGYSMTEADNLRKATGKKIREMIQAERERFVSGADNMGYGRDLGTLLFDKIEPFADYAFNKSHAYGYALLAYQNGYLKFHYPLEYMSAVLTSSKDDKDKLASYLSECRSMGISVRVPDVNESLVDFAPSITRERTINFGLSAVRNVGSALVDRIVAERRDNGNFADVYDFVRRVDPLVLNKRTMESLAKGGAFDSLGISRQGLTLVVDELVDRTLERRKDITHGISTLFATLDDAGDWSGTDIPIPTKEFNKEDRLNFEREMLGLYVSDHPLLGVEKTLDLYSDFSINDLRASLELDGSQVVTRIAGVLTSVVVKTSRSGSVFAQVTIEDLTSSANVMVFGKLYTEKSSILFKDNIVSLKVRAENRDDSPRMTALDVVAPKIKTIANDIVQLNLDGPLARPEGIAQLKEILKKYPGTTEVFLHMPHSSQTYRIGAEFKINVADAAGELLTTFGGNVFRSTIPSGGVSEQS</sequence>
<dbReference type="GO" id="GO:0006260">
    <property type="term" value="P:DNA replication"/>
    <property type="evidence" value="ECO:0007669"/>
    <property type="project" value="InterPro"/>
</dbReference>
<feature type="domain" description="DNA polymerase III alpha subunit finger" evidence="2">
    <location>
        <begin position="3"/>
        <end position="151"/>
    </location>
</feature>
<dbReference type="PANTHER" id="PTHR32294">
    <property type="entry name" value="DNA POLYMERASE III SUBUNIT ALPHA"/>
    <property type="match status" value="1"/>
</dbReference>
<dbReference type="CDD" id="cd04485">
    <property type="entry name" value="DnaE_OBF"/>
    <property type="match status" value="1"/>
</dbReference>
<evidence type="ECO:0000313" key="3">
    <source>
        <dbReference type="EMBL" id="CAB4775530.1"/>
    </source>
</evidence>
<evidence type="ECO:0000259" key="2">
    <source>
        <dbReference type="Pfam" id="PF17657"/>
    </source>
</evidence>
<dbReference type="NCBIfam" id="TIGR00594">
    <property type="entry name" value="polc"/>
    <property type="match status" value="1"/>
</dbReference>
<gene>
    <name evidence="3" type="ORF">UFOPK2958_00169</name>
</gene>
<dbReference type="PANTHER" id="PTHR32294:SF0">
    <property type="entry name" value="DNA POLYMERASE III SUBUNIT ALPHA"/>
    <property type="match status" value="1"/>
</dbReference>